<dbReference type="InterPro" id="IPR011664">
    <property type="entry name" value="Abi_system_AbiD/AbiF-like"/>
</dbReference>
<proteinExistence type="predicted"/>
<gene>
    <name evidence="1" type="ORF">BECKMB1821H_GA0114242_103212</name>
</gene>
<dbReference type="AlphaFoldDB" id="A0A451BBY6"/>
<organism evidence="1">
    <name type="scientific">Candidatus Kentrum sp. MB</name>
    <dbReference type="NCBI Taxonomy" id="2138164"/>
    <lineage>
        <taxon>Bacteria</taxon>
        <taxon>Pseudomonadati</taxon>
        <taxon>Pseudomonadota</taxon>
        <taxon>Gammaproteobacteria</taxon>
        <taxon>Candidatus Kentrum</taxon>
    </lineage>
</organism>
<name>A0A451BBY6_9GAMM</name>
<protein>
    <submittedName>
        <fullName evidence="1">Abi-like protein</fullName>
    </submittedName>
</protein>
<dbReference type="Pfam" id="PF07751">
    <property type="entry name" value="Abi_2"/>
    <property type="match status" value="1"/>
</dbReference>
<accession>A0A451BBY6</accession>
<sequence>MSLGLLSRFVGNIKSKEIRKAIASTYGLDDSVMSSLLRHLAYVRNLCAHHSRIWNRKFTITVKHSQSEQSRLALHFNKNKKQERNLYNTLVMIAHLMDIINPSNKWSDRLSHIINEYNINVYAMGFPPGRNHINFENNN</sequence>
<reference evidence="1" key="1">
    <citation type="submission" date="2019-02" db="EMBL/GenBank/DDBJ databases">
        <authorList>
            <person name="Gruber-Vodicka R. H."/>
            <person name="Seah K. B. B."/>
        </authorList>
    </citation>
    <scope>NUCLEOTIDE SEQUENCE</scope>
    <source>
        <strain evidence="1">BECK_BZ198</strain>
    </source>
</reference>
<evidence type="ECO:0000313" key="1">
    <source>
        <dbReference type="EMBL" id="VFK75803.1"/>
    </source>
</evidence>
<dbReference type="EMBL" id="CAADGH010000032">
    <property type="protein sequence ID" value="VFK75803.1"/>
    <property type="molecule type" value="Genomic_DNA"/>
</dbReference>